<comment type="caution">
    <text evidence="2">The sequence shown here is derived from an EMBL/GenBank/DDBJ whole genome shotgun (WGS) entry which is preliminary data.</text>
</comment>
<evidence type="ECO:0000259" key="1">
    <source>
        <dbReference type="SMART" id="SM01321"/>
    </source>
</evidence>
<accession>A0A939KHB8</accession>
<name>A0A939KHB8_9CLOT</name>
<dbReference type="Gene3D" id="3.30.70.1290">
    <property type="entry name" value="Transposase IS200-like"/>
    <property type="match status" value="1"/>
</dbReference>
<dbReference type="PANTHER" id="PTHR34322">
    <property type="entry name" value="TRANSPOSASE, Y1_TNP DOMAIN-CONTAINING"/>
    <property type="match status" value="1"/>
</dbReference>
<keyword evidence="3" id="KW-1185">Reference proteome</keyword>
<reference evidence="2" key="1">
    <citation type="submission" date="2021-03" db="EMBL/GenBank/DDBJ databases">
        <title>Proteiniclasticum marinus sp. nov., isolated from tidal flat sediment.</title>
        <authorList>
            <person name="Namirimu T."/>
            <person name="Yang J.-A."/>
            <person name="Yang S.-H."/>
            <person name="Kim Y.-J."/>
            <person name="Kwon K.K."/>
        </authorList>
    </citation>
    <scope>NUCLEOTIDE SEQUENCE</scope>
    <source>
        <strain evidence="2">SCR006</strain>
    </source>
</reference>
<dbReference type="Pfam" id="PF01797">
    <property type="entry name" value="Y1_Tnp"/>
    <property type="match status" value="1"/>
</dbReference>
<evidence type="ECO:0000313" key="3">
    <source>
        <dbReference type="Proteomes" id="UP000664218"/>
    </source>
</evidence>
<protein>
    <submittedName>
        <fullName evidence="2">Transposase</fullName>
    </submittedName>
</protein>
<dbReference type="PANTHER" id="PTHR34322:SF2">
    <property type="entry name" value="TRANSPOSASE IS200-LIKE DOMAIN-CONTAINING PROTEIN"/>
    <property type="match status" value="1"/>
</dbReference>
<feature type="domain" description="Transposase IS200-like" evidence="1">
    <location>
        <begin position="9"/>
        <end position="118"/>
    </location>
</feature>
<dbReference type="AlphaFoldDB" id="A0A939KHB8"/>
<evidence type="ECO:0000313" key="2">
    <source>
        <dbReference type="EMBL" id="MBO1265304.1"/>
    </source>
</evidence>
<dbReference type="InterPro" id="IPR002686">
    <property type="entry name" value="Transposase_17"/>
</dbReference>
<proteinExistence type="predicted"/>
<dbReference type="GO" id="GO:0003677">
    <property type="term" value="F:DNA binding"/>
    <property type="evidence" value="ECO:0007669"/>
    <property type="project" value="InterPro"/>
</dbReference>
<dbReference type="GO" id="GO:0006313">
    <property type="term" value="P:DNA transposition"/>
    <property type="evidence" value="ECO:0007669"/>
    <property type="project" value="InterPro"/>
</dbReference>
<dbReference type="GO" id="GO:0004803">
    <property type="term" value="F:transposase activity"/>
    <property type="evidence" value="ECO:0007669"/>
    <property type="project" value="InterPro"/>
</dbReference>
<gene>
    <name evidence="2" type="ORF">J3A84_09710</name>
</gene>
<dbReference type="SUPFAM" id="SSF143422">
    <property type="entry name" value="Transposase IS200-like"/>
    <property type="match status" value="1"/>
</dbReference>
<dbReference type="InterPro" id="IPR036515">
    <property type="entry name" value="Transposase_17_sf"/>
</dbReference>
<organism evidence="2 3">
    <name type="scientific">Proteiniclasticum aestuarii</name>
    <dbReference type="NCBI Taxonomy" id="2817862"/>
    <lineage>
        <taxon>Bacteria</taxon>
        <taxon>Bacillati</taxon>
        <taxon>Bacillota</taxon>
        <taxon>Clostridia</taxon>
        <taxon>Eubacteriales</taxon>
        <taxon>Clostridiaceae</taxon>
        <taxon>Proteiniclasticum</taxon>
    </lineage>
</organism>
<dbReference type="RefSeq" id="WP_207599829.1">
    <property type="nucleotide sequence ID" value="NZ_JAFNJU010000007.1"/>
</dbReference>
<dbReference type="Proteomes" id="UP000664218">
    <property type="component" value="Unassembled WGS sequence"/>
</dbReference>
<dbReference type="SMART" id="SM01321">
    <property type="entry name" value="Y1_Tnp"/>
    <property type="match status" value="1"/>
</dbReference>
<sequence length="235" mass="27091">MARQARIKDPYGTFHITQSGGVKRELFEKEEDRAHFLEILRRAQAKYQFKLYAYCLLSDNAYHLVMDLNGADMSKVMKSINIGYAMYLDLDEPIFRDRYKSTLLKNAESTLDVVEKLHDKGAAQETQWNSYCIYDPETPLRLDWVSPIAGLKETKDPEECRNCIDSIEEAQKRLFEVSEEAGLSLKELFRQKDLRNNLILKFRKNSSLSLKELGILFGGLSESSICKILNTECAK</sequence>
<dbReference type="EMBL" id="JAFNJU010000007">
    <property type="protein sequence ID" value="MBO1265304.1"/>
    <property type="molecule type" value="Genomic_DNA"/>
</dbReference>